<keyword evidence="7" id="KW-1185">Reference proteome</keyword>
<dbReference type="GO" id="GO:0005852">
    <property type="term" value="C:eukaryotic translation initiation factor 3 complex"/>
    <property type="evidence" value="ECO:0007669"/>
    <property type="project" value="InterPro"/>
</dbReference>
<dbReference type="GO" id="GO:0031369">
    <property type="term" value="F:translation initiation factor binding"/>
    <property type="evidence" value="ECO:0007669"/>
    <property type="project" value="InterPro"/>
</dbReference>
<name>A0A4W5LPM0_9TELE</name>
<dbReference type="InterPro" id="IPR012677">
    <property type="entry name" value="Nucleotide-bd_a/b_plait_sf"/>
</dbReference>
<evidence type="ECO:0000256" key="4">
    <source>
        <dbReference type="ARBA" id="ARBA00022917"/>
    </source>
</evidence>
<evidence type="ECO:0000256" key="3">
    <source>
        <dbReference type="ARBA" id="ARBA00022884"/>
    </source>
</evidence>
<reference evidence="7" key="1">
    <citation type="submission" date="2018-06" db="EMBL/GenBank/DDBJ databases">
        <title>Genome assembly of Danube salmon.</title>
        <authorList>
            <person name="Macqueen D.J."/>
            <person name="Gundappa M.K."/>
        </authorList>
    </citation>
    <scope>NUCLEOTIDE SEQUENCE [LARGE SCALE GENOMIC DNA]</scope>
</reference>
<keyword evidence="2" id="KW-0396">Initiation factor</keyword>
<reference evidence="6" key="2">
    <citation type="submission" date="2025-08" db="UniProtKB">
        <authorList>
            <consortium name="Ensembl"/>
        </authorList>
    </citation>
    <scope>IDENTIFICATION</scope>
</reference>
<dbReference type="GO" id="GO:0003723">
    <property type="term" value="F:RNA binding"/>
    <property type="evidence" value="ECO:0007669"/>
    <property type="project" value="UniProtKB-KW"/>
</dbReference>
<dbReference type="AlphaFoldDB" id="A0A4W5LPM0"/>
<dbReference type="PANTHER" id="PTHR14068:SF0">
    <property type="entry name" value="EUKARYOTIC TRANSLATION INITIATION FACTOR 3 SUBUNIT B"/>
    <property type="match status" value="1"/>
</dbReference>
<dbReference type="PANTHER" id="PTHR14068">
    <property type="entry name" value="EUKARYOTIC TRANSLATION INITIATION FACTOR 3 EIF3 -RELATED"/>
    <property type="match status" value="1"/>
</dbReference>
<keyword evidence="4" id="KW-0648">Protein biosynthesis</keyword>
<dbReference type="GeneTree" id="ENSGT00550000074913"/>
<dbReference type="GO" id="GO:0003743">
    <property type="term" value="F:translation initiation factor activity"/>
    <property type="evidence" value="ECO:0007669"/>
    <property type="project" value="UniProtKB-KW"/>
</dbReference>
<dbReference type="Proteomes" id="UP000314982">
    <property type="component" value="Unassembled WGS sequence"/>
</dbReference>
<accession>A0A4W5LPM0</accession>
<evidence type="ECO:0000313" key="6">
    <source>
        <dbReference type="Ensembl" id="ENSHHUP00000028141.1"/>
    </source>
</evidence>
<evidence type="ECO:0000256" key="1">
    <source>
        <dbReference type="ARBA" id="ARBA00022490"/>
    </source>
</evidence>
<proteinExistence type="predicted"/>
<organism evidence="6 7">
    <name type="scientific">Hucho hucho</name>
    <name type="common">huchen</name>
    <dbReference type="NCBI Taxonomy" id="62062"/>
    <lineage>
        <taxon>Eukaryota</taxon>
        <taxon>Metazoa</taxon>
        <taxon>Chordata</taxon>
        <taxon>Craniata</taxon>
        <taxon>Vertebrata</taxon>
        <taxon>Euteleostomi</taxon>
        <taxon>Actinopterygii</taxon>
        <taxon>Neopterygii</taxon>
        <taxon>Teleostei</taxon>
        <taxon>Protacanthopterygii</taxon>
        <taxon>Salmoniformes</taxon>
        <taxon>Salmonidae</taxon>
        <taxon>Salmoninae</taxon>
        <taxon>Hucho</taxon>
    </lineage>
</organism>
<dbReference type="SUPFAM" id="SSF54928">
    <property type="entry name" value="RNA-binding domain, RBD"/>
    <property type="match status" value="1"/>
</dbReference>
<keyword evidence="1" id="KW-0963">Cytoplasm</keyword>
<dbReference type="Ensembl" id="ENSHHUT00000029270.1">
    <property type="protein sequence ID" value="ENSHHUP00000028141.1"/>
    <property type="gene ID" value="ENSHHUG00000017893.1"/>
</dbReference>
<dbReference type="Gene3D" id="3.30.70.330">
    <property type="match status" value="1"/>
</dbReference>
<keyword evidence="3" id="KW-0694">RNA-binding</keyword>
<evidence type="ECO:0000313" key="7">
    <source>
        <dbReference type="Proteomes" id="UP000314982"/>
    </source>
</evidence>
<evidence type="ECO:0008006" key="8">
    <source>
        <dbReference type="Google" id="ProtNLM"/>
    </source>
</evidence>
<dbReference type="InterPro" id="IPR035979">
    <property type="entry name" value="RBD_domain_sf"/>
</dbReference>
<evidence type="ECO:0000256" key="2">
    <source>
        <dbReference type="ARBA" id="ARBA00022540"/>
    </source>
</evidence>
<dbReference type="InterPro" id="IPR011400">
    <property type="entry name" value="EIF3B"/>
</dbReference>
<evidence type="ECO:0000256" key="5">
    <source>
        <dbReference type="SAM" id="MobiDB-lite"/>
    </source>
</evidence>
<feature type="region of interest" description="Disordered" evidence="5">
    <location>
        <begin position="1"/>
        <end position="30"/>
    </location>
</feature>
<reference evidence="6" key="3">
    <citation type="submission" date="2025-09" db="UniProtKB">
        <authorList>
            <consortium name="Ensembl"/>
        </authorList>
    </citation>
    <scope>IDENTIFICATION</scope>
</reference>
<sequence>MHDTEDMPVDGDFDEEEPSFSDPEDFEDDIDDDELLGDLLREKPQEADGIDSVVVVDNVPQVGPERLEKLKNVIHKIFSKFGKITNEFYPTVDGPEGLTKGYIFLEYPTQTYS</sequence>
<protein>
    <recommendedName>
        <fullName evidence="8">RRM domain-containing protein</fullName>
    </recommendedName>
</protein>